<dbReference type="AlphaFoldDB" id="A0A0Q3IWY6"/>
<proteinExistence type="predicted"/>
<organism evidence="2">
    <name type="scientific">Brachypodium distachyon</name>
    <name type="common">Purple false brome</name>
    <name type="synonym">Trachynia distachya</name>
    <dbReference type="NCBI Taxonomy" id="15368"/>
    <lineage>
        <taxon>Eukaryota</taxon>
        <taxon>Viridiplantae</taxon>
        <taxon>Streptophyta</taxon>
        <taxon>Embryophyta</taxon>
        <taxon>Tracheophyta</taxon>
        <taxon>Spermatophyta</taxon>
        <taxon>Magnoliopsida</taxon>
        <taxon>Liliopsida</taxon>
        <taxon>Poales</taxon>
        <taxon>Poaceae</taxon>
        <taxon>BOP clade</taxon>
        <taxon>Pooideae</taxon>
        <taxon>Stipodae</taxon>
        <taxon>Brachypodieae</taxon>
        <taxon>Brachypodium</taxon>
    </lineage>
</organism>
<evidence type="ECO:0000259" key="1">
    <source>
        <dbReference type="Pfam" id="PF03478"/>
    </source>
</evidence>
<dbReference type="OrthoDB" id="686979at2759"/>
<dbReference type="PANTHER" id="PTHR33127">
    <property type="entry name" value="TRANSMEMBRANE PROTEIN"/>
    <property type="match status" value="1"/>
</dbReference>
<evidence type="ECO:0000313" key="4">
    <source>
        <dbReference type="Proteomes" id="UP000008810"/>
    </source>
</evidence>
<sequence>MSTTPVPFPCLAFHNNFHNNTENPSTVLFTVSGKEPIVNADIGELENMSVCATTHGFMLAWDPISEETFLWSPHTSTKIELPPLELEADELMDCACLLSDKPTAPGCVALVVEPNTTFIWYCRVGDDDHWGKHDYDIGAIDVPEMNYYEKNVICPIAACRGKFYFNGTPTSLGVIDFSGPAAPEFSSIAIEETIHESFGYGGEYAAANYFLVESNDELSWMDFSARRWCTVDDLGDRSFFLSLFYCGVSCSGCGDYLQRNRVYFVLPRQKVLQIFDVKDESPELQSLDEAPTSDKALWVLPADL</sequence>
<protein>
    <recommendedName>
        <fullName evidence="1">KIB1-4 beta-propeller domain-containing protein</fullName>
    </recommendedName>
</protein>
<gene>
    <name evidence="2" type="ORF">BRADI_2g16990v3</name>
</gene>
<dbReference type="PANTHER" id="PTHR33127:SF4">
    <property type="entry name" value="OS03G0779600 PROTEIN"/>
    <property type="match status" value="1"/>
</dbReference>
<reference evidence="2 3" key="1">
    <citation type="journal article" date="2010" name="Nature">
        <title>Genome sequencing and analysis of the model grass Brachypodium distachyon.</title>
        <authorList>
            <consortium name="International Brachypodium Initiative"/>
        </authorList>
    </citation>
    <scope>NUCLEOTIDE SEQUENCE [LARGE SCALE GENOMIC DNA]</scope>
    <source>
        <strain evidence="2 3">Bd21</strain>
    </source>
</reference>
<dbReference type="EMBL" id="CM000881">
    <property type="protein sequence ID" value="KQK04956.1"/>
    <property type="molecule type" value="Genomic_DNA"/>
</dbReference>
<dbReference type="FunCoup" id="A0A0Q3IWY6">
    <property type="interactions" value="6"/>
</dbReference>
<feature type="domain" description="KIB1-4 beta-propeller" evidence="1">
    <location>
        <begin position="44"/>
        <end position="265"/>
    </location>
</feature>
<accession>A0A0Q3IWY6</accession>
<reference evidence="3" key="3">
    <citation type="submission" date="2018-08" db="UniProtKB">
        <authorList>
            <consortium name="EnsemblPlants"/>
        </authorList>
    </citation>
    <scope>IDENTIFICATION</scope>
    <source>
        <strain evidence="3">cv. Bd21</strain>
    </source>
</reference>
<dbReference type="Proteomes" id="UP000008810">
    <property type="component" value="Chromosome 2"/>
</dbReference>
<evidence type="ECO:0000313" key="3">
    <source>
        <dbReference type="EnsemblPlants" id="KQK04956"/>
    </source>
</evidence>
<dbReference type="InterPro" id="IPR005174">
    <property type="entry name" value="KIB1-4_b-propeller"/>
</dbReference>
<dbReference type="Gramene" id="KQK04956">
    <property type="protein sequence ID" value="KQK04956"/>
    <property type="gene ID" value="BRADI_2g16990v3"/>
</dbReference>
<reference evidence="2" key="2">
    <citation type="submission" date="2017-06" db="EMBL/GenBank/DDBJ databases">
        <title>WGS assembly of Brachypodium distachyon.</title>
        <authorList>
            <consortium name="The International Brachypodium Initiative"/>
            <person name="Lucas S."/>
            <person name="Harmon-Smith M."/>
            <person name="Lail K."/>
            <person name="Tice H."/>
            <person name="Grimwood J."/>
            <person name="Bruce D."/>
            <person name="Barry K."/>
            <person name="Shu S."/>
            <person name="Lindquist E."/>
            <person name="Wang M."/>
            <person name="Pitluck S."/>
            <person name="Vogel J.P."/>
            <person name="Garvin D.F."/>
            <person name="Mockler T.C."/>
            <person name="Schmutz J."/>
            <person name="Rokhsar D."/>
            <person name="Bevan M.W."/>
        </authorList>
    </citation>
    <scope>NUCLEOTIDE SEQUENCE</scope>
    <source>
        <strain evidence="2">Bd21</strain>
    </source>
</reference>
<dbReference type="Pfam" id="PF03478">
    <property type="entry name" value="Beta-prop_KIB1-4"/>
    <property type="match status" value="1"/>
</dbReference>
<dbReference type="InParanoid" id="A0A0Q3IWY6"/>
<evidence type="ECO:0000313" key="2">
    <source>
        <dbReference type="EMBL" id="KQK04956.1"/>
    </source>
</evidence>
<keyword evidence="4" id="KW-1185">Reference proteome</keyword>
<name>A0A0Q3IWY6_BRADI</name>
<dbReference type="EnsemblPlants" id="KQK04956">
    <property type="protein sequence ID" value="KQK04956"/>
    <property type="gene ID" value="BRADI_2g16990v3"/>
</dbReference>